<evidence type="ECO:0000313" key="1">
    <source>
        <dbReference type="EMBL" id="CEF64037.1"/>
    </source>
</evidence>
<dbReference type="AlphaFoldDB" id="A0A090L2V1"/>
<dbReference type="RefSeq" id="XP_024503238.1">
    <property type="nucleotide sequence ID" value="XM_024649352.1"/>
</dbReference>
<gene>
    <name evidence="1 3 4" type="ORF">SRAE_1000229300</name>
</gene>
<dbReference type="WBParaSite" id="SRAE_1000229300.1">
    <property type="protein sequence ID" value="SRAE_1000229300.1"/>
    <property type="gene ID" value="WBGene00258907"/>
</dbReference>
<dbReference type="WormBase" id="SRAE_1000229300">
    <property type="protein sequence ID" value="SRP01760"/>
    <property type="gene ID" value="WBGene00258907"/>
</dbReference>
<sequence length="415" mass="49699">MSIPESCPYYGEEETKNVIQFDTSDECTYVWNYNHILFEKYVKLECDSGVKSLFYKEIVYIIFEKLTNIRRISMTSNILYILGTYYIETLKSLEINEKNIIIEIYGGKKDCGITTKKLKNLDEWLTSSHYVELYPNVCWNYNHLSFGCPVYNISNYKYFKKIRNISTFYIEMFFTDQIEIEEVYTYCDRRAWFAEYNPIYSWKCFKNTSRLVFGCNNKFHKGCGLGILSWFPLAENDYRNYNLKELIYPMTNSDYFNLKTKPIDMISKIFPNITLLTLPASSISQNLKSIFIRFRMLKDIILWNVSIKQINEFIEFATSYSMDNYFIRTLYFNCPNAEYSLNVKKAIEIKKRFKYFEVDSKPVKIIDGKFDINCVMDFMLERTYNPYEDKKIFSSIYMSSSLYVLQRSEEMFHHY</sequence>
<evidence type="ECO:0000313" key="2">
    <source>
        <dbReference type="Proteomes" id="UP000035682"/>
    </source>
</evidence>
<keyword evidence="2" id="KW-1185">Reference proteome</keyword>
<evidence type="ECO:0000313" key="4">
    <source>
        <dbReference type="WormBase" id="SRAE_1000229300"/>
    </source>
</evidence>
<name>A0A090L2V1_STRRB</name>
<dbReference type="Proteomes" id="UP000035682">
    <property type="component" value="Unplaced"/>
</dbReference>
<dbReference type="CTD" id="36376402"/>
<dbReference type="EMBL" id="LN609528">
    <property type="protein sequence ID" value="CEF64037.1"/>
    <property type="molecule type" value="Genomic_DNA"/>
</dbReference>
<accession>A0A090L2V1</accession>
<organism evidence="1">
    <name type="scientific">Strongyloides ratti</name>
    <name type="common">Parasitic roundworm</name>
    <dbReference type="NCBI Taxonomy" id="34506"/>
    <lineage>
        <taxon>Eukaryota</taxon>
        <taxon>Metazoa</taxon>
        <taxon>Ecdysozoa</taxon>
        <taxon>Nematoda</taxon>
        <taxon>Chromadorea</taxon>
        <taxon>Rhabditida</taxon>
        <taxon>Tylenchina</taxon>
        <taxon>Panagrolaimomorpha</taxon>
        <taxon>Strongyloidoidea</taxon>
        <taxon>Strongyloididae</taxon>
        <taxon>Strongyloides</taxon>
    </lineage>
</organism>
<reference evidence="3" key="2">
    <citation type="submission" date="2020-12" db="UniProtKB">
        <authorList>
            <consortium name="WormBaseParasite"/>
        </authorList>
    </citation>
    <scope>IDENTIFICATION</scope>
</reference>
<evidence type="ECO:0000313" key="3">
    <source>
        <dbReference type="WBParaSite" id="SRAE_1000229300.1"/>
    </source>
</evidence>
<dbReference type="GeneID" id="36376402"/>
<proteinExistence type="predicted"/>
<protein>
    <submittedName>
        <fullName evidence="3">F-box domain-containing protein</fullName>
    </submittedName>
</protein>
<reference evidence="1 2" key="1">
    <citation type="submission" date="2014-09" db="EMBL/GenBank/DDBJ databases">
        <authorList>
            <person name="Martin A.A."/>
        </authorList>
    </citation>
    <scope>NUCLEOTIDE SEQUENCE</scope>
    <source>
        <strain evidence="2">ED321</strain>
        <strain evidence="1">ED321 Heterogonic</strain>
    </source>
</reference>